<dbReference type="AlphaFoldDB" id="A0A5M9JEY0"/>
<keyword evidence="2" id="KW-1133">Transmembrane helix</keyword>
<feature type="transmembrane region" description="Helical" evidence="2">
    <location>
        <begin position="138"/>
        <end position="159"/>
    </location>
</feature>
<name>A0A5M9JEY0_MONFR</name>
<evidence type="ECO:0000313" key="6">
    <source>
        <dbReference type="Proteomes" id="UP000322873"/>
    </source>
</evidence>
<keyword evidence="3" id="KW-0732">Signal</keyword>
<dbReference type="Gene3D" id="1.20.120.1770">
    <property type="match status" value="1"/>
</dbReference>
<feature type="signal peptide" evidence="3">
    <location>
        <begin position="1"/>
        <end position="25"/>
    </location>
</feature>
<feature type="domain" description="DUF2427" evidence="4">
    <location>
        <begin position="59"/>
        <end position="157"/>
    </location>
</feature>
<evidence type="ECO:0000256" key="2">
    <source>
        <dbReference type="SAM" id="Phobius"/>
    </source>
</evidence>
<proteinExistence type="predicted"/>
<gene>
    <name evidence="5" type="ORF">EYC84_008856</name>
</gene>
<evidence type="ECO:0000259" key="4">
    <source>
        <dbReference type="Pfam" id="PF10348"/>
    </source>
</evidence>
<dbReference type="Proteomes" id="UP000322873">
    <property type="component" value="Unassembled WGS sequence"/>
</dbReference>
<organism evidence="5 6">
    <name type="scientific">Monilinia fructicola</name>
    <name type="common">Brown rot fungus</name>
    <name type="synonym">Ciboria fructicola</name>
    <dbReference type="NCBI Taxonomy" id="38448"/>
    <lineage>
        <taxon>Eukaryota</taxon>
        <taxon>Fungi</taxon>
        <taxon>Dikarya</taxon>
        <taxon>Ascomycota</taxon>
        <taxon>Pezizomycotina</taxon>
        <taxon>Leotiomycetes</taxon>
        <taxon>Helotiales</taxon>
        <taxon>Sclerotiniaceae</taxon>
        <taxon>Monilinia</taxon>
    </lineage>
</organism>
<dbReference type="VEuPathDB" id="FungiDB:MFRU_019g00920"/>
<dbReference type="PANTHER" id="PTHR31685:SF3">
    <property type="entry name" value="INTEGRAL MEMBRANE PROTEIN (AFU_ORTHOLOGUE AFUA_6G12730)"/>
    <property type="match status" value="1"/>
</dbReference>
<feature type="transmembrane region" description="Helical" evidence="2">
    <location>
        <begin position="102"/>
        <end position="122"/>
    </location>
</feature>
<keyword evidence="6" id="KW-1185">Reference proteome</keyword>
<feature type="transmembrane region" description="Helical" evidence="2">
    <location>
        <begin position="72"/>
        <end position="95"/>
    </location>
</feature>
<reference evidence="5 6" key="1">
    <citation type="submission" date="2019-06" db="EMBL/GenBank/DDBJ databases">
        <title>Genome Sequence of the Brown Rot Fungal Pathogen Monilinia fructicola.</title>
        <authorList>
            <person name="De Miccolis Angelini R.M."/>
            <person name="Landi L."/>
            <person name="Abate D."/>
            <person name="Pollastro S."/>
            <person name="Romanazzi G."/>
            <person name="Faretra F."/>
        </authorList>
    </citation>
    <scope>NUCLEOTIDE SEQUENCE [LARGE SCALE GENOMIC DNA]</scope>
    <source>
        <strain evidence="5 6">Mfrc123</strain>
    </source>
</reference>
<dbReference type="InterPro" id="IPR018825">
    <property type="entry name" value="DUF2427"/>
</dbReference>
<feature type="compositionally biased region" description="Polar residues" evidence="1">
    <location>
        <begin position="199"/>
        <end position="216"/>
    </location>
</feature>
<comment type="caution">
    <text evidence="5">The sequence shown here is derived from an EMBL/GenBank/DDBJ whole genome shotgun (WGS) entry which is preliminary data.</text>
</comment>
<dbReference type="EMBL" id="VICG01000012">
    <property type="protein sequence ID" value="KAA8566256.1"/>
    <property type="molecule type" value="Genomic_DNA"/>
</dbReference>
<accession>A0A5M9JEY0</accession>
<sequence>MSSYLRNFALYSGSILLGFASLISAHGDDEPGMDMGMQMSSAATATAAAAMNYTVEAESLSYFQHSEHGGLMVAHIVLMTIGWVFVLPISVMLSLSRSRLSLPAQFVFLASNGGGIFCSILYNSSTPDLYPNNAHHKLGWFLICIITAQVVIGIIGTYAGRRGEREIDTSGYIPVSREAMAEHTRMHERPQPVTRFSDDSGQGTEPNTESLRSHSISLAGDDDNTLHELEKDEPEKVSLMEGTKVDQFLSKRLPELISARLLHIIQFAYDVVDRVILLLGFYCSHNWICHIRWFIQRCRDLQWPCTLHKRWSFLLVWGFDSW</sequence>
<dbReference type="PANTHER" id="PTHR31685">
    <property type="entry name" value="INTEGRAL MEMBRANE PROTEIN (AFU_ORTHOLOGUE AFUA_6G12730)-RELATED"/>
    <property type="match status" value="1"/>
</dbReference>
<dbReference type="Pfam" id="PF10348">
    <property type="entry name" value="DUF2427"/>
    <property type="match status" value="1"/>
</dbReference>
<feature type="chain" id="PRO_5024377322" description="DUF2427 domain-containing protein" evidence="3">
    <location>
        <begin position="26"/>
        <end position="322"/>
    </location>
</feature>
<feature type="region of interest" description="Disordered" evidence="1">
    <location>
        <begin position="183"/>
        <end position="221"/>
    </location>
</feature>
<keyword evidence="2" id="KW-0472">Membrane</keyword>
<evidence type="ECO:0000256" key="1">
    <source>
        <dbReference type="SAM" id="MobiDB-lite"/>
    </source>
</evidence>
<evidence type="ECO:0000313" key="5">
    <source>
        <dbReference type="EMBL" id="KAA8566256.1"/>
    </source>
</evidence>
<evidence type="ECO:0000256" key="3">
    <source>
        <dbReference type="SAM" id="SignalP"/>
    </source>
</evidence>
<protein>
    <recommendedName>
        <fullName evidence="4">DUF2427 domain-containing protein</fullName>
    </recommendedName>
</protein>
<keyword evidence="2" id="KW-0812">Transmembrane</keyword>